<dbReference type="OrthoDB" id="9808602at2"/>
<evidence type="ECO:0000256" key="6">
    <source>
        <dbReference type="ARBA" id="ARBA00023136"/>
    </source>
</evidence>
<accession>F4KMX4</accession>
<dbReference type="InterPro" id="IPR003362">
    <property type="entry name" value="Bact_transf"/>
</dbReference>
<feature type="transmembrane region" description="Helical" evidence="7">
    <location>
        <begin position="56"/>
        <end position="76"/>
    </location>
</feature>
<evidence type="ECO:0000256" key="7">
    <source>
        <dbReference type="SAM" id="Phobius"/>
    </source>
</evidence>
<dbReference type="HOGENOM" id="CLU_024920_0_0_10"/>
<comment type="subcellular location">
    <subcellularLocation>
        <location evidence="1">Membrane</location>
        <topology evidence="1">Multi-pass membrane protein</topology>
    </subcellularLocation>
</comment>
<feature type="transmembrane region" description="Helical" evidence="7">
    <location>
        <begin position="284"/>
        <end position="304"/>
    </location>
</feature>
<comment type="similarity">
    <text evidence="2">Belongs to the bacterial sugar transferase family.</text>
</comment>
<keyword evidence="6 7" id="KW-0472">Membrane</keyword>
<evidence type="ECO:0000256" key="4">
    <source>
        <dbReference type="ARBA" id="ARBA00022692"/>
    </source>
</evidence>
<sequence length="465" mass="53682">MTKKSRQATVRLRYIVSDLVAVLLATTLFNVVRYVVEDQSATFGELSLFLFNTKMYWVTLVVVLFWMGFLTLSGYYNKVLAKSRIDEFFLTAGSVFVGVVIEYLFLVVDDVIDGRSAHLLLFALLYLTHFLLIYAGRLTITLQQIRYDRMPEHWPQILLIGTPEVISKLQAVRMEMHYHAVAQLPFGSEPVTLERVQAILEEQDKVQPIEAIYMVANEADTLRATHLLYELYRCKLPIKIYLEGVMGVRSSLQARTLRGLPLHDVTQTQMSEMEQNVKWLFDRLFSLILLVLLSPLFAVLAVLVKRSSEGPVFYSQERVGRGGKPFWIYKFRTMYTDAEAAGPQLSHEGDKRVTPLGAKLRKYRLDELPQFYNVLRGDMSIVGPRPERAYYIKQILERAPYYYLLHQLRPGITSWGMVRYGYASTVDEMVERLYYDWLFYEHMSIKLDLAVLLCTVGTIIKGKGK</sequence>
<dbReference type="KEGG" id="pah:Poras_1419"/>
<dbReference type="eggNOG" id="COG2148">
    <property type="taxonomic scope" value="Bacteria"/>
</dbReference>
<proteinExistence type="inferred from homology"/>
<feature type="transmembrane region" description="Helical" evidence="7">
    <location>
        <begin position="88"/>
        <end position="107"/>
    </location>
</feature>
<keyword evidence="5 7" id="KW-1133">Transmembrane helix</keyword>
<protein>
    <submittedName>
        <fullName evidence="9">Exopolysaccharide biosynthesis polyprenyl glycosylphosphotransferase</fullName>
    </submittedName>
</protein>
<keyword evidence="3" id="KW-0808">Transferase</keyword>
<dbReference type="GO" id="GO:0016780">
    <property type="term" value="F:phosphotransferase activity, for other substituted phosphate groups"/>
    <property type="evidence" value="ECO:0007669"/>
    <property type="project" value="TreeGrafter"/>
</dbReference>
<evidence type="ECO:0000256" key="5">
    <source>
        <dbReference type="ARBA" id="ARBA00022989"/>
    </source>
</evidence>
<dbReference type="AlphaFoldDB" id="F4KMX4"/>
<evidence type="ECO:0000256" key="3">
    <source>
        <dbReference type="ARBA" id="ARBA00022679"/>
    </source>
</evidence>
<evidence type="ECO:0000313" key="9">
    <source>
        <dbReference type="EMBL" id="AEE13352.1"/>
    </source>
</evidence>
<dbReference type="Pfam" id="PF02397">
    <property type="entry name" value="Bac_transf"/>
    <property type="match status" value="1"/>
</dbReference>
<name>F4KMX4_PORAD</name>
<dbReference type="STRING" id="879243.Poras_1419"/>
<keyword evidence="4 7" id="KW-0812">Transmembrane</keyword>
<evidence type="ECO:0000256" key="2">
    <source>
        <dbReference type="ARBA" id="ARBA00006464"/>
    </source>
</evidence>
<feature type="transmembrane region" description="Helical" evidence="7">
    <location>
        <begin position="12"/>
        <end position="36"/>
    </location>
</feature>
<dbReference type="PANTHER" id="PTHR30576">
    <property type="entry name" value="COLANIC BIOSYNTHESIS UDP-GLUCOSE LIPID CARRIER TRANSFERASE"/>
    <property type="match status" value="1"/>
</dbReference>
<dbReference type="PANTHER" id="PTHR30576:SF0">
    <property type="entry name" value="UNDECAPRENYL-PHOSPHATE N-ACETYLGALACTOSAMINYL 1-PHOSPHATE TRANSFERASE-RELATED"/>
    <property type="match status" value="1"/>
</dbReference>
<dbReference type="InterPro" id="IPR017475">
    <property type="entry name" value="EPS_sugar_tfrase"/>
</dbReference>
<evidence type="ECO:0000259" key="8">
    <source>
        <dbReference type="Pfam" id="PF02397"/>
    </source>
</evidence>
<dbReference type="NCBIfam" id="TIGR03025">
    <property type="entry name" value="EPS_sugtrans"/>
    <property type="match status" value="1"/>
</dbReference>
<reference evidence="10" key="1">
    <citation type="submission" date="2011-04" db="EMBL/GenBank/DDBJ databases">
        <title>The complete genome of Porphyromonas asaccharolytica DSM 20707.</title>
        <authorList>
            <person name="Lucas S."/>
            <person name="Han J."/>
            <person name="Lapidus A."/>
            <person name="Bruce D."/>
            <person name="Goodwin L."/>
            <person name="Pitluck S."/>
            <person name="Peters L."/>
            <person name="Kyrpides N."/>
            <person name="Mavromatis K."/>
            <person name="Ivanova N."/>
            <person name="Ovchinnikova G."/>
            <person name="Pagani I."/>
            <person name="Lu M."/>
            <person name="Detter J.C."/>
            <person name="Tapia R."/>
            <person name="Han C."/>
            <person name="Land M."/>
            <person name="Hauser L."/>
            <person name="Markowitz V."/>
            <person name="Cheng J.-F."/>
            <person name="Hugenholtz P."/>
            <person name="Woyke T."/>
            <person name="Wu D."/>
            <person name="Gronow S."/>
            <person name="Wellnitz S."/>
            <person name="Brambilla E."/>
            <person name="Klenk H.-P."/>
            <person name="Eisen J.A."/>
        </authorList>
    </citation>
    <scope>NUCLEOTIDE SEQUENCE [LARGE SCALE GENOMIC DNA]</scope>
    <source>
        <strain evidence="10">ATCC 25260 / DSM 20707 / VPI 4198</strain>
    </source>
</reference>
<organism evidence="9 10">
    <name type="scientific">Porphyromonas asaccharolytica (strain ATCC 25260 / DSM 20707 / BCRC 10618 / CCUG 7834 / JCM 6326 / LMG 13178 / VPI 4198 / B440)</name>
    <name type="common">Bacteroides asaccharolyticus</name>
    <dbReference type="NCBI Taxonomy" id="879243"/>
    <lineage>
        <taxon>Bacteria</taxon>
        <taxon>Pseudomonadati</taxon>
        <taxon>Bacteroidota</taxon>
        <taxon>Bacteroidia</taxon>
        <taxon>Bacteroidales</taxon>
        <taxon>Porphyromonadaceae</taxon>
        <taxon>Porphyromonas</taxon>
    </lineage>
</organism>
<gene>
    <name evidence="9" type="ordered locus">Poras_1419</name>
</gene>
<evidence type="ECO:0000256" key="1">
    <source>
        <dbReference type="ARBA" id="ARBA00004141"/>
    </source>
</evidence>
<dbReference type="RefSeq" id="WP_013760724.1">
    <property type="nucleotide sequence ID" value="NC_015501.1"/>
</dbReference>
<evidence type="ECO:0000313" key="10">
    <source>
        <dbReference type="Proteomes" id="UP000006545"/>
    </source>
</evidence>
<feature type="transmembrane region" description="Helical" evidence="7">
    <location>
        <begin position="119"/>
        <end position="140"/>
    </location>
</feature>
<dbReference type="GO" id="GO:0016020">
    <property type="term" value="C:membrane"/>
    <property type="evidence" value="ECO:0007669"/>
    <property type="project" value="UniProtKB-SubCell"/>
</dbReference>
<feature type="domain" description="Bacterial sugar transferase" evidence="8">
    <location>
        <begin position="278"/>
        <end position="460"/>
    </location>
</feature>
<dbReference type="EMBL" id="CP002689">
    <property type="protein sequence ID" value="AEE13352.1"/>
    <property type="molecule type" value="Genomic_DNA"/>
</dbReference>
<dbReference type="Proteomes" id="UP000006545">
    <property type="component" value="Chromosome"/>
</dbReference>
<keyword evidence="10" id="KW-1185">Reference proteome</keyword>